<keyword evidence="6" id="KW-0808">Transferase</keyword>
<sequence length="595" mass="67322">MKWLRIFNSVHWKLVTIFGLLLLISMQLIGVYFFKELKFTFENDLENSLEKQAGSIRSVISTSVMVNADRKKLDKILDQLTLDKKNTVQIVNQDGFIIATTGDDNDRAQKNTWVNPILQGGEKLTKIIPKAGNRYMLFGLPIKNDGRVLGAVYIEAPMREMYENIRNITEILIKITVISMVGSSVLGVVLARTITNPIKEITEQATVMAEGDFDRQVTVKSDDEIGKLASAFNHLAQHLRDALSQNEEEKGRLQSVLANMSDGVIATDRKGRVIVSNRRAEEMLDKPIEDGEEINQVLLLANPLVFPVMEVRQTFLELDAEDEEELTIIKLTFTPVLRASREAVGLIVVLQDVTEEEKLDRQRKEFVANVSHELRTPLTTIKSYLEALDEGGAMEDPELATRFMRVTRQEAERMTRLIHDLLQLSRLDAEKIRFRKAPLSLESVLVDAADRFAFQCQQKEIQFRLSLEEDLPRVYADRDQIDQVLDNLLSNAVKYTPEGKKISLSARKCSDGYVEVVIADKGIGIPKKDLERIFERFYRVDKARSRSLGGTGLGLSIAREIVQSHGGTIRLESKYQKGTTLRFTLPPCEPEVTQS</sequence>
<keyword evidence="12" id="KW-0902">Two-component regulatory system</keyword>
<feature type="domain" description="HAMP" evidence="16">
    <location>
        <begin position="192"/>
        <end position="244"/>
    </location>
</feature>
<dbReference type="InterPro" id="IPR029151">
    <property type="entry name" value="Sensor-like_sf"/>
</dbReference>
<evidence type="ECO:0000256" key="10">
    <source>
        <dbReference type="ARBA" id="ARBA00022840"/>
    </source>
</evidence>
<dbReference type="CDD" id="cd06225">
    <property type="entry name" value="HAMP"/>
    <property type="match status" value="1"/>
</dbReference>
<dbReference type="PANTHER" id="PTHR42878:SF7">
    <property type="entry name" value="SENSOR HISTIDINE KINASE GLRK"/>
    <property type="match status" value="1"/>
</dbReference>
<name>A0ABW4CBJ7_9BACL</name>
<dbReference type="SUPFAM" id="SSF55874">
    <property type="entry name" value="ATPase domain of HSP90 chaperone/DNA topoisomerase II/histidine kinase"/>
    <property type="match status" value="1"/>
</dbReference>
<evidence type="ECO:0000259" key="15">
    <source>
        <dbReference type="PROSITE" id="PS50109"/>
    </source>
</evidence>
<dbReference type="InterPro" id="IPR057640">
    <property type="entry name" value="Cache_WalK"/>
</dbReference>
<keyword evidence="8" id="KW-0547">Nucleotide-binding</keyword>
<dbReference type="GO" id="GO:0005524">
    <property type="term" value="F:ATP binding"/>
    <property type="evidence" value="ECO:0007669"/>
    <property type="project" value="UniProtKB-KW"/>
</dbReference>
<dbReference type="SMART" id="SM00304">
    <property type="entry name" value="HAMP"/>
    <property type="match status" value="1"/>
</dbReference>
<dbReference type="CDD" id="cd00075">
    <property type="entry name" value="HATPase"/>
    <property type="match status" value="1"/>
</dbReference>
<dbReference type="PANTHER" id="PTHR42878">
    <property type="entry name" value="TWO-COMPONENT HISTIDINE KINASE"/>
    <property type="match status" value="1"/>
</dbReference>
<dbReference type="InterPro" id="IPR005467">
    <property type="entry name" value="His_kinase_dom"/>
</dbReference>
<keyword evidence="5" id="KW-0597">Phosphoprotein</keyword>
<dbReference type="SUPFAM" id="SSF158472">
    <property type="entry name" value="HAMP domain-like"/>
    <property type="match status" value="1"/>
</dbReference>
<keyword evidence="13 14" id="KW-0472">Membrane</keyword>
<dbReference type="PROSITE" id="PS50109">
    <property type="entry name" value="HIS_KIN"/>
    <property type="match status" value="1"/>
</dbReference>
<keyword evidence="10 17" id="KW-0067">ATP-binding</keyword>
<dbReference type="InterPro" id="IPR035965">
    <property type="entry name" value="PAS-like_dom_sf"/>
</dbReference>
<dbReference type="Proteomes" id="UP001597282">
    <property type="component" value="Unassembled WGS sequence"/>
</dbReference>
<evidence type="ECO:0000256" key="4">
    <source>
        <dbReference type="ARBA" id="ARBA00022475"/>
    </source>
</evidence>
<dbReference type="Gene3D" id="3.30.565.10">
    <property type="entry name" value="Histidine kinase-like ATPase, C-terminal domain"/>
    <property type="match status" value="1"/>
</dbReference>
<dbReference type="Gene3D" id="1.10.8.500">
    <property type="entry name" value="HAMP domain in histidine kinase"/>
    <property type="match status" value="1"/>
</dbReference>
<dbReference type="PROSITE" id="PS50885">
    <property type="entry name" value="HAMP"/>
    <property type="match status" value="1"/>
</dbReference>
<evidence type="ECO:0000256" key="7">
    <source>
        <dbReference type="ARBA" id="ARBA00022692"/>
    </source>
</evidence>
<keyword evidence="9" id="KW-0418">Kinase</keyword>
<dbReference type="SUPFAM" id="SSF55785">
    <property type="entry name" value="PYP-like sensor domain (PAS domain)"/>
    <property type="match status" value="1"/>
</dbReference>
<comment type="caution">
    <text evidence="17">The sequence shown here is derived from an EMBL/GenBank/DDBJ whole genome shotgun (WGS) entry which is preliminary data.</text>
</comment>
<dbReference type="CDD" id="cd00082">
    <property type="entry name" value="HisKA"/>
    <property type="match status" value="1"/>
</dbReference>
<dbReference type="Pfam" id="PF00512">
    <property type="entry name" value="HisKA"/>
    <property type="match status" value="1"/>
</dbReference>
<evidence type="ECO:0000256" key="11">
    <source>
        <dbReference type="ARBA" id="ARBA00022989"/>
    </source>
</evidence>
<evidence type="ECO:0000256" key="3">
    <source>
        <dbReference type="ARBA" id="ARBA00012438"/>
    </source>
</evidence>
<dbReference type="Pfam" id="PF23846">
    <property type="entry name" value="Cache_WalK"/>
    <property type="match status" value="1"/>
</dbReference>
<dbReference type="InterPro" id="IPR003661">
    <property type="entry name" value="HisK_dim/P_dom"/>
</dbReference>
<evidence type="ECO:0000256" key="5">
    <source>
        <dbReference type="ARBA" id="ARBA00022553"/>
    </source>
</evidence>
<dbReference type="EMBL" id="JBHTNU010000007">
    <property type="protein sequence ID" value="MFD1427125.1"/>
    <property type="molecule type" value="Genomic_DNA"/>
</dbReference>
<evidence type="ECO:0000256" key="14">
    <source>
        <dbReference type="SAM" id="Phobius"/>
    </source>
</evidence>
<evidence type="ECO:0000256" key="8">
    <source>
        <dbReference type="ARBA" id="ARBA00022741"/>
    </source>
</evidence>
<dbReference type="RefSeq" id="WP_380164849.1">
    <property type="nucleotide sequence ID" value="NZ_JBHTNU010000007.1"/>
</dbReference>
<evidence type="ECO:0000313" key="18">
    <source>
        <dbReference type="Proteomes" id="UP001597282"/>
    </source>
</evidence>
<dbReference type="Pfam" id="PF00672">
    <property type="entry name" value="HAMP"/>
    <property type="match status" value="1"/>
</dbReference>
<dbReference type="Gene3D" id="1.10.287.130">
    <property type="match status" value="1"/>
</dbReference>
<feature type="domain" description="Histidine kinase" evidence="15">
    <location>
        <begin position="369"/>
        <end position="589"/>
    </location>
</feature>
<dbReference type="SUPFAM" id="SSF103190">
    <property type="entry name" value="Sensory domain-like"/>
    <property type="match status" value="1"/>
</dbReference>
<gene>
    <name evidence="17" type="ORF">ACFQ4Y_09330</name>
</gene>
<dbReference type="EC" id="2.7.13.3" evidence="3"/>
<dbReference type="Gene3D" id="3.30.450.20">
    <property type="entry name" value="PAS domain"/>
    <property type="match status" value="2"/>
</dbReference>
<dbReference type="Pfam" id="PF02518">
    <property type="entry name" value="HATPase_c"/>
    <property type="match status" value="1"/>
</dbReference>
<keyword evidence="11 14" id="KW-1133">Transmembrane helix</keyword>
<feature type="transmembrane region" description="Helical" evidence="14">
    <location>
        <begin position="12"/>
        <end position="34"/>
    </location>
</feature>
<accession>A0ABW4CBJ7</accession>
<dbReference type="InterPro" id="IPR000014">
    <property type="entry name" value="PAS"/>
</dbReference>
<comment type="catalytic activity">
    <reaction evidence="1">
        <text>ATP + protein L-histidine = ADP + protein N-phospho-L-histidine.</text>
        <dbReference type="EC" id="2.7.13.3"/>
    </reaction>
</comment>
<dbReference type="InterPro" id="IPR050351">
    <property type="entry name" value="BphY/WalK/GraS-like"/>
</dbReference>
<evidence type="ECO:0000256" key="12">
    <source>
        <dbReference type="ARBA" id="ARBA00023012"/>
    </source>
</evidence>
<proteinExistence type="predicted"/>
<dbReference type="InterPro" id="IPR004358">
    <property type="entry name" value="Sig_transdc_His_kin-like_C"/>
</dbReference>
<evidence type="ECO:0000256" key="13">
    <source>
        <dbReference type="ARBA" id="ARBA00023136"/>
    </source>
</evidence>
<protein>
    <recommendedName>
        <fullName evidence="3">histidine kinase</fullName>
        <ecNumber evidence="3">2.7.13.3</ecNumber>
    </recommendedName>
</protein>
<dbReference type="SMART" id="SM00091">
    <property type="entry name" value="PAS"/>
    <property type="match status" value="1"/>
</dbReference>
<organism evidence="17 18">
    <name type="scientific">Kroppenstedtia sanguinis</name>
    <dbReference type="NCBI Taxonomy" id="1380684"/>
    <lineage>
        <taxon>Bacteria</taxon>
        <taxon>Bacillati</taxon>
        <taxon>Bacillota</taxon>
        <taxon>Bacilli</taxon>
        <taxon>Bacillales</taxon>
        <taxon>Thermoactinomycetaceae</taxon>
        <taxon>Kroppenstedtia</taxon>
    </lineage>
</organism>
<keyword evidence="7 14" id="KW-0812">Transmembrane</keyword>
<evidence type="ECO:0000256" key="1">
    <source>
        <dbReference type="ARBA" id="ARBA00000085"/>
    </source>
</evidence>
<evidence type="ECO:0000256" key="2">
    <source>
        <dbReference type="ARBA" id="ARBA00004651"/>
    </source>
</evidence>
<keyword evidence="18" id="KW-1185">Reference proteome</keyword>
<dbReference type="SUPFAM" id="SSF47384">
    <property type="entry name" value="Homodimeric domain of signal transducing histidine kinase"/>
    <property type="match status" value="1"/>
</dbReference>
<dbReference type="SMART" id="SM00388">
    <property type="entry name" value="HisKA"/>
    <property type="match status" value="1"/>
</dbReference>
<evidence type="ECO:0000256" key="6">
    <source>
        <dbReference type="ARBA" id="ARBA00022679"/>
    </source>
</evidence>
<evidence type="ECO:0000313" key="17">
    <source>
        <dbReference type="EMBL" id="MFD1427125.1"/>
    </source>
</evidence>
<keyword evidence="4" id="KW-1003">Cell membrane</keyword>
<evidence type="ECO:0000256" key="9">
    <source>
        <dbReference type="ARBA" id="ARBA00022777"/>
    </source>
</evidence>
<dbReference type="InterPro" id="IPR003594">
    <property type="entry name" value="HATPase_dom"/>
</dbReference>
<dbReference type="PRINTS" id="PR00344">
    <property type="entry name" value="BCTRLSENSOR"/>
</dbReference>
<evidence type="ECO:0000259" key="16">
    <source>
        <dbReference type="PROSITE" id="PS50885"/>
    </source>
</evidence>
<comment type="subcellular location">
    <subcellularLocation>
        <location evidence="2">Cell membrane</location>
        <topology evidence="2">Multi-pass membrane protein</topology>
    </subcellularLocation>
</comment>
<dbReference type="InterPro" id="IPR036097">
    <property type="entry name" value="HisK_dim/P_sf"/>
</dbReference>
<dbReference type="SMART" id="SM00387">
    <property type="entry name" value="HATPase_c"/>
    <property type="match status" value="1"/>
</dbReference>
<dbReference type="InterPro" id="IPR003660">
    <property type="entry name" value="HAMP_dom"/>
</dbReference>
<dbReference type="InterPro" id="IPR036890">
    <property type="entry name" value="HATPase_C_sf"/>
</dbReference>
<reference evidence="18" key="1">
    <citation type="journal article" date="2019" name="Int. J. Syst. Evol. Microbiol.">
        <title>The Global Catalogue of Microorganisms (GCM) 10K type strain sequencing project: providing services to taxonomists for standard genome sequencing and annotation.</title>
        <authorList>
            <consortium name="The Broad Institute Genomics Platform"/>
            <consortium name="The Broad Institute Genome Sequencing Center for Infectious Disease"/>
            <person name="Wu L."/>
            <person name="Ma J."/>
        </authorList>
    </citation>
    <scope>NUCLEOTIDE SEQUENCE [LARGE SCALE GENOMIC DNA]</scope>
    <source>
        <strain evidence="18">S1</strain>
    </source>
</reference>